<dbReference type="InterPro" id="IPR009003">
    <property type="entry name" value="Peptidase_S1_PA"/>
</dbReference>
<evidence type="ECO:0000256" key="1">
    <source>
        <dbReference type="SAM" id="SignalP"/>
    </source>
</evidence>
<dbReference type="InterPro" id="IPR043504">
    <property type="entry name" value="Peptidase_S1_PA_chymotrypsin"/>
</dbReference>
<proteinExistence type="predicted"/>
<dbReference type="Proteomes" id="UP001058461">
    <property type="component" value="Chromosome"/>
</dbReference>
<evidence type="ECO:0008006" key="4">
    <source>
        <dbReference type="Google" id="ProtNLM"/>
    </source>
</evidence>
<feature type="chain" id="PRO_5046997646" description="Trypsin-like peptidase" evidence="1">
    <location>
        <begin position="34"/>
        <end position="438"/>
    </location>
</feature>
<dbReference type="Gene3D" id="2.40.10.10">
    <property type="entry name" value="Trypsin-like serine proteases"/>
    <property type="match status" value="1"/>
</dbReference>
<protein>
    <recommendedName>
        <fullName evidence="4">Trypsin-like peptidase</fullName>
    </recommendedName>
</protein>
<reference evidence="2" key="1">
    <citation type="submission" date="2021-04" db="EMBL/GenBank/DDBJ databases">
        <title>Oceanospirillales bacteria with DddD are important DMSP degraders in coastal seawater.</title>
        <authorList>
            <person name="Liu J."/>
        </authorList>
    </citation>
    <scope>NUCLEOTIDE SEQUENCE</scope>
    <source>
        <strain evidence="2">D13-1</strain>
    </source>
</reference>
<sequence length="438" mass="45671">MNHSIFQGAKRILVLAALALSLMTGSLVSQAIAAAGQGAPTFDTWHPLVRAAVDVQSWHSRRLMTTPGVVGTGIGIGADGRPVLRIFTDRAGIPDLPRNLAGIPVQLEVTGRAIALFSNEPDPAARYPRPVPIGISAGHPDVTAGTIGARVKDDAGNLYALSNNHVFADSNDTRVHKDSVMQPGSLDGGTLPADKIGSLYDYVPIDFSGGDNIVDAAIALTDSDLLGTATLSNGYGTPSSDTQAAFLDQPVQKCGRTTGCTSGRVTEISVTLNVCYEGTLLVCSKYALFTDQIGIDPGTFSAGGDSGSLIVTDDADRNPVALLFAGSSTRTFANPIDAVLSSFNVSIDGGETEPDAEEPVAITLIATGYKVKGRHRVDLEWDGTPATTFEVLRDGTVVDAVTGGNYTDSTGSRGNASYEYRVCIQDDASCSNAVTVDF</sequence>
<organism evidence="2 3">
    <name type="scientific">Marinobacterium rhizophilum</name>
    <dbReference type="NCBI Taxonomy" id="420402"/>
    <lineage>
        <taxon>Bacteria</taxon>
        <taxon>Pseudomonadati</taxon>
        <taxon>Pseudomonadota</taxon>
        <taxon>Gammaproteobacteria</taxon>
        <taxon>Oceanospirillales</taxon>
        <taxon>Oceanospirillaceae</taxon>
        <taxon>Marinobacterium</taxon>
    </lineage>
</organism>
<accession>A0ABY5HGT5</accession>
<dbReference type="SUPFAM" id="SSF50494">
    <property type="entry name" value="Trypsin-like serine proteases"/>
    <property type="match status" value="1"/>
</dbReference>
<dbReference type="EMBL" id="CP073347">
    <property type="protein sequence ID" value="UTW11580.1"/>
    <property type="molecule type" value="Genomic_DNA"/>
</dbReference>
<keyword evidence="3" id="KW-1185">Reference proteome</keyword>
<dbReference type="RefSeq" id="WP_255853617.1">
    <property type="nucleotide sequence ID" value="NZ_CP073347.1"/>
</dbReference>
<gene>
    <name evidence="2" type="ORF">KDW95_20395</name>
</gene>
<feature type="signal peptide" evidence="1">
    <location>
        <begin position="1"/>
        <end position="33"/>
    </location>
</feature>
<evidence type="ECO:0000313" key="3">
    <source>
        <dbReference type="Proteomes" id="UP001058461"/>
    </source>
</evidence>
<evidence type="ECO:0000313" key="2">
    <source>
        <dbReference type="EMBL" id="UTW11580.1"/>
    </source>
</evidence>
<name>A0ABY5HGT5_9GAMM</name>
<keyword evidence="1" id="KW-0732">Signal</keyword>